<accession>A0ACC0KAL0</accession>
<name>A0ACC0KAL0_CHOFU</name>
<evidence type="ECO:0000313" key="2">
    <source>
        <dbReference type="Proteomes" id="UP001064048"/>
    </source>
</evidence>
<dbReference type="EMBL" id="CM046128">
    <property type="protein sequence ID" value="KAI8433328.1"/>
    <property type="molecule type" value="Genomic_DNA"/>
</dbReference>
<sequence length="591" mass="66317">MPKNEPTLSLKGRQPQQVERVNVKFEGDQLSYQERNTFRYRPDKTEAVQFEKIFVPNLPLMGVVAKAIDINLNSISQFTLNQALNWANHPEAFLELPVHRFLWGYDDSIINSAKPILSIQGQLKFEKFGLLVTCVSIETPTSCIAIAVTQFGRINIAKRPVWQLALSPKNGTVDEHFTINTGEHDKKKMNIIEKVDGKDHLSFWGNPECNSLEASDGSIFPPSLLDRQSTLHVFFPNLCRRLPFKYEKDVEDATMNDSWTCIQRLLAILTMLVYVVRGLPMPRSSSSFSQFRIVELLNTSTLNDVQTGALGVHDRTYIPTADGIQLLRYRMPIDVFDDPSHNPDNQCYCEIDSGTCPPRGVINVTACAMGAPALASHPHFLRGDPRLREEITGLNPDPILHDSYVDIHPTLGISLGGKSSLQINIEIKKTAMFSALTYLKQGLILPVAWIDMPVLQWSCRIVHAASFGSTQKSKSHRKWLLRETLDELPEDVRSLVYHGTFSTAAAQLTLTIFCIAALTVSTICLIILLVQRRQRPCVTIKKVVLDTELKNTVSFEILCDLLGDWGDSLEKSVIGDWEGRAPTVPDSHRSN</sequence>
<gene>
    <name evidence="1" type="ORF">MSG28_015373</name>
</gene>
<keyword evidence="2" id="KW-1185">Reference proteome</keyword>
<dbReference type="Proteomes" id="UP001064048">
    <property type="component" value="Chromosome 28"/>
</dbReference>
<evidence type="ECO:0000313" key="1">
    <source>
        <dbReference type="EMBL" id="KAI8433328.1"/>
    </source>
</evidence>
<proteinExistence type="predicted"/>
<protein>
    <submittedName>
        <fullName evidence="1">Uncharacterized protein</fullName>
    </submittedName>
</protein>
<reference evidence="1 2" key="1">
    <citation type="journal article" date="2022" name="Genome Biol. Evol.">
        <title>The Spruce Budworm Genome: Reconstructing the Evolutionary History of Antifreeze Proteins.</title>
        <authorList>
            <person name="Beliveau C."/>
            <person name="Gagne P."/>
            <person name="Picq S."/>
            <person name="Vernygora O."/>
            <person name="Keeling C.I."/>
            <person name="Pinkney K."/>
            <person name="Doucet D."/>
            <person name="Wen F."/>
            <person name="Johnston J.S."/>
            <person name="Maaroufi H."/>
            <person name="Boyle B."/>
            <person name="Laroche J."/>
            <person name="Dewar K."/>
            <person name="Juretic N."/>
            <person name="Blackburn G."/>
            <person name="Nisole A."/>
            <person name="Brunet B."/>
            <person name="Brandao M."/>
            <person name="Lumley L."/>
            <person name="Duan J."/>
            <person name="Quan G."/>
            <person name="Lucarotti C.J."/>
            <person name="Roe A.D."/>
            <person name="Sperling F.A.H."/>
            <person name="Levesque R.C."/>
            <person name="Cusson M."/>
        </authorList>
    </citation>
    <scope>NUCLEOTIDE SEQUENCE [LARGE SCALE GENOMIC DNA]</scope>
    <source>
        <strain evidence="1">Glfc:IPQL:Cfum</strain>
    </source>
</reference>
<comment type="caution">
    <text evidence="1">The sequence shown here is derived from an EMBL/GenBank/DDBJ whole genome shotgun (WGS) entry which is preliminary data.</text>
</comment>
<organism evidence="1 2">
    <name type="scientific">Choristoneura fumiferana</name>
    <name type="common">Spruce budworm moth</name>
    <name type="synonym">Archips fumiferana</name>
    <dbReference type="NCBI Taxonomy" id="7141"/>
    <lineage>
        <taxon>Eukaryota</taxon>
        <taxon>Metazoa</taxon>
        <taxon>Ecdysozoa</taxon>
        <taxon>Arthropoda</taxon>
        <taxon>Hexapoda</taxon>
        <taxon>Insecta</taxon>
        <taxon>Pterygota</taxon>
        <taxon>Neoptera</taxon>
        <taxon>Endopterygota</taxon>
        <taxon>Lepidoptera</taxon>
        <taxon>Glossata</taxon>
        <taxon>Ditrysia</taxon>
        <taxon>Tortricoidea</taxon>
        <taxon>Tortricidae</taxon>
        <taxon>Tortricinae</taxon>
        <taxon>Choristoneura</taxon>
    </lineage>
</organism>